<accession>A0A2Z3HBJ7</accession>
<organism evidence="1 2">
    <name type="scientific">Gemmata obscuriglobus</name>
    <dbReference type="NCBI Taxonomy" id="114"/>
    <lineage>
        <taxon>Bacteria</taxon>
        <taxon>Pseudomonadati</taxon>
        <taxon>Planctomycetota</taxon>
        <taxon>Planctomycetia</taxon>
        <taxon>Gemmatales</taxon>
        <taxon>Gemmataceae</taxon>
        <taxon>Gemmata</taxon>
    </lineage>
</organism>
<dbReference type="EMBL" id="CP025958">
    <property type="protein sequence ID" value="AWM41762.1"/>
    <property type="molecule type" value="Genomic_DNA"/>
</dbReference>
<gene>
    <name evidence="1" type="ORF">C1280_35380</name>
</gene>
<dbReference type="KEGG" id="gog:C1280_35380"/>
<dbReference type="RefSeq" id="WP_010038324.1">
    <property type="nucleotide sequence ID" value="NZ_CP025958.1"/>
</dbReference>
<evidence type="ECO:0000313" key="2">
    <source>
        <dbReference type="Proteomes" id="UP000245802"/>
    </source>
</evidence>
<evidence type="ECO:0008006" key="3">
    <source>
        <dbReference type="Google" id="ProtNLM"/>
    </source>
</evidence>
<dbReference type="AlphaFoldDB" id="A0A2Z3HBJ7"/>
<proteinExistence type="predicted"/>
<protein>
    <recommendedName>
        <fullName evidence="3">Phage tail protein</fullName>
    </recommendedName>
</protein>
<keyword evidence="2" id="KW-1185">Reference proteome</keyword>
<reference evidence="1 2" key="1">
    <citation type="submission" date="2018-01" db="EMBL/GenBank/DDBJ databases">
        <title>G. obscuriglobus.</title>
        <authorList>
            <person name="Franke J."/>
            <person name="Blomberg W."/>
            <person name="Selmecki A."/>
        </authorList>
    </citation>
    <scope>NUCLEOTIDE SEQUENCE [LARGE SCALE GENOMIC DNA]</scope>
    <source>
        <strain evidence="1 2">DSM 5831</strain>
    </source>
</reference>
<name>A0A2Z3HBJ7_9BACT</name>
<sequence>MALSVSEAVGDAAKAAVEALGLTRPAAGEPLTTAVPVTKRKTPSVPDGDRKGLPQVVVSVGEFGAVEKIDAETDLVKYPCAVTIVTAGGEKAGDDPAVRDWLDRVRKKLQAVGSWAGVTDFNTVTTVGKAPFDPGALSKAFNFSTQVFTVEVLETRT</sequence>
<evidence type="ECO:0000313" key="1">
    <source>
        <dbReference type="EMBL" id="AWM41762.1"/>
    </source>
</evidence>
<dbReference type="Proteomes" id="UP000245802">
    <property type="component" value="Chromosome"/>
</dbReference>